<dbReference type="RefSeq" id="WP_102114925.1">
    <property type="nucleotide sequence ID" value="NZ_BMGN01000001.1"/>
</dbReference>
<protein>
    <recommendedName>
        <fullName evidence="3">citrate synthase (unknown stereospecificity)</fullName>
        <ecNumber evidence="3">2.3.3.16</ecNumber>
    </recommendedName>
</protein>
<gene>
    <name evidence="5" type="ORF">C0V82_23940</name>
</gene>
<dbReference type="InterPro" id="IPR041657">
    <property type="entry name" value="HTH_17"/>
</dbReference>
<dbReference type="Pfam" id="PF00285">
    <property type="entry name" value="Citrate_synt"/>
    <property type="match status" value="1"/>
</dbReference>
<dbReference type="GO" id="GO:0036440">
    <property type="term" value="F:citrate synthase activity"/>
    <property type="evidence" value="ECO:0007669"/>
    <property type="project" value="UniProtKB-EC"/>
</dbReference>
<evidence type="ECO:0000313" key="6">
    <source>
        <dbReference type="Proteomes" id="UP000234752"/>
    </source>
</evidence>
<proteinExistence type="inferred from homology"/>
<evidence type="ECO:0000256" key="4">
    <source>
        <dbReference type="ARBA" id="ARBA00022679"/>
    </source>
</evidence>
<dbReference type="PRINTS" id="PR00143">
    <property type="entry name" value="CITRTSNTHASE"/>
</dbReference>
<dbReference type="OrthoDB" id="9786046at2"/>
<dbReference type="InterPro" id="IPR016142">
    <property type="entry name" value="Citrate_synth-like_lrg_a-sub"/>
</dbReference>
<reference evidence="5 6" key="1">
    <citation type="submission" date="2017-12" db="EMBL/GenBank/DDBJ databases">
        <title>Genomes of bacteria within cyanobacterial aggregates.</title>
        <authorList>
            <person name="Cai H."/>
        </authorList>
    </citation>
    <scope>NUCLEOTIDE SEQUENCE [LARGE SCALE GENOMIC DNA]</scope>
    <source>
        <strain evidence="5 6">TH16</strain>
        <plasmid evidence="5 6">unnamed1</plasmid>
    </source>
</reference>
<geneLocation type="plasmid" evidence="5 6">
    <name>unnamed1</name>
</geneLocation>
<evidence type="ECO:0000313" key="5">
    <source>
        <dbReference type="EMBL" id="AUN33412.1"/>
    </source>
</evidence>
<dbReference type="InterPro" id="IPR002020">
    <property type="entry name" value="Citrate_synthase"/>
</dbReference>
<evidence type="ECO:0000256" key="3">
    <source>
        <dbReference type="ARBA" id="ARBA00012972"/>
    </source>
</evidence>
<keyword evidence="6" id="KW-1185">Reference proteome</keyword>
<dbReference type="PANTHER" id="PTHR11739:SF4">
    <property type="entry name" value="CITRATE SYNTHASE, PEROXISOMAL"/>
    <property type="match status" value="1"/>
</dbReference>
<dbReference type="InterPro" id="IPR009061">
    <property type="entry name" value="DNA-bd_dom_put_sf"/>
</dbReference>
<keyword evidence="5" id="KW-0614">Plasmid</keyword>
<dbReference type="InterPro" id="IPR036969">
    <property type="entry name" value="Citrate_synthase_sf"/>
</dbReference>
<evidence type="ECO:0000256" key="1">
    <source>
        <dbReference type="ARBA" id="ARBA00004751"/>
    </source>
</evidence>
<dbReference type="KEGG" id="ncb:C0V82_23940"/>
<dbReference type="InterPro" id="IPR016143">
    <property type="entry name" value="Citrate_synth-like_sm_a-sub"/>
</dbReference>
<dbReference type="Gene3D" id="1.10.580.10">
    <property type="entry name" value="Citrate Synthase, domain 1"/>
    <property type="match status" value="2"/>
</dbReference>
<evidence type="ECO:0000256" key="2">
    <source>
        <dbReference type="ARBA" id="ARBA00010566"/>
    </source>
</evidence>
<comment type="similarity">
    <text evidence="2">Belongs to the citrate synthase family.</text>
</comment>
<dbReference type="Proteomes" id="UP000234752">
    <property type="component" value="Plasmid unnamed1"/>
</dbReference>
<dbReference type="SUPFAM" id="SSF48256">
    <property type="entry name" value="Citrate synthase"/>
    <property type="match status" value="1"/>
</dbReference>
<dbReference type="PANTHER" id="PTHR11739">
    <property type="entry name" value="CITRATE SYNTHASE"/>
    <property type="match status" value="1"/>
</dbReference>
<dbReference type="EMBL" id="CP025613">
    <property type="protein sequence ID" value="AUN33412.1"/>
    <property type="molecule type" value="Genomic_DNA"/>
</dbReference>
<dbReference type="Gene3D" id="1.10.1660.10">
    <property type="match status" value="1"/>
</dbReference>
<dbReference type="Pfam" id="PF12728">
    <property type="entry name" value="HTH_17"/>
    <property type="match status" value="1"/>
</dbReference>
<comment type="pathway">
    <text evidence="1">Carbohydrate metabolism; tricarboxylic acid cycle; isocitrate from oxaloacetate: step 1/2.</text>
</comment>
<dbReference type="Gene3D" id="1.10.230.10">
    <property type="entry name" value="Cytochrome P450-Terp, domain 2"/>
    <property type="match status" value="1"/>
</dbReference>
<name>A0A2K9NK06_9PROT</name>
<accession>A0A2K9NK06</accession>
<dbReference type="AlphaFoldDB" id="A0A2K9NK06"/>
<dbReference type="EC" id="2.3.3.16" evidence="3"/>
<dbReference type="GO" id="GO:0006099">
    <property type="term" value="P:tricarboxylic acid cycle"/>
    <property type="evidence" value="ECO:0007669"/>
    <property type="project" value="UniProtKB-UniPathway"/>
</dbReference>
<dbReference type="GO" id="GO:0005975">
    <property type="term" value="P:carbohydrate metabolic process"/>
    <property type="evidence" value="ECO:0007669"/>
    <property type="project" value="TreeGrafter"/>
</dbReference>
<sequence>MTAPLTLSAKEAAAELGVSLATLYAYVSRGLIRSEAPAGGRTRLYRAEDVRALVTRRDRPVEAASDRALDWGAPVLESAITLITGDGLYYRGRDAGDLAASATLEAVASLLWDSTEDAFAEEPPVLPAFANLPPGLDPLDRLLSLLPLAAAGDLRSVNRTPAGLARTGARILRLIAGILTGTNPSALPLHQQLCGAWGVAGPGAELIRAALVLCADHELNASAFTVRCVASTGASPYAALSAGIGALRGPRHGGMTARVAAILPGLLDAPDPAQALAAHLARGDELPGFGHPLYARGDVRAAWMLKRMAAIWGADTRMRRAMALARTATEMAGTPPTIDFALVLLADRLGLPPHAPITIFTLGRSAGWVAHLLEQVRSGVLIRPRARYTGVRPA</sequence>
<keyword evidence="4" id="KW-0808">Transferase</keyword>
<dbReference type="CDD" id="cd06102">
    <property type="entry name" value="citrate_synt_like_2"/>
    <property type="match status" value="1"/>
</dbReference>
<dbReference type="UniPathway" id="UPA00223">
    <property type="reaction ID" value="UER00717"/>
</dbReference>
<dbReference type="SUPFAM" id="SSF46955">
    <property type="entry name" value="Putative DNA-binding domain"/>
    <property type="match status" value="1"/>
</dbReference>
<organism evidence="5 6">
    <name type="scientific">Niveispirillum cyanobacteriorum</name>
    <dbReference type="NCBI Taxonomy" id="1612173"/>
    <lineage>
        <taxon>Bacteria</taxon>
        <taxon>Pseudomonadati</taxon>
        <taxon>Pseudomonadota</taxon>
        <taxon>Alphaproteobacteria</taxon>
        <taxon>Rhodospirillales</taxon>
        <taxon>Azospirillaceae</taxon>
        <taxon>Niveispirillum</taxon>
    </lineage>
</organism>
<dbReference type="GO" id="GO:0005829">
    <property type="term" value="C:cytosol"/>
    <property type="evidence" value="ECO:0007669"/>
    <property type="project" value="TreeGrafter"/>
</dbReference>